<dbReference type="PROSITE" id="PS51767">
    <property type="entry name" value="PEPTIDASE_A1"/>
    <property type="match status" value="1"/>
</dbReference>
<accession>A0AA85KGW1</accession>
<evidence type="ECO:0000259" key="9">
    <source>
        <dbReference type="PROSITE" id="PS51767"/>
    </source>
</evidence>
<feature type="active site" evidence="5">
    <location>
        <position position="272"/>
    </location>
</feature>
<feature type="domain" description="Peptidase A1" evidence="9">
    <location>
        <begin position="69"/>
        <end position="382"/>
    </location>
</feature>
<proteinExistence type="inferred from homology"/>
<keyword evidence="10" id="KW-1185">Reference proteome</keyword>
<dbReference type="Gene3D" id="2.40.70.10">
    <property type="entry name" value="Acid Proteases"/>
    <property type="match status" value="2"/>
</dbReference>
<evidence type="ECO:0000256" key="3">
    <source>
        <dbReference type="ARBA" id="ARBA00022750"/>
    </source>
</evidence>
<reference evidence="11" key="2">
    <citation type="submission" date="2023-11" db="UniProtKB">
        <authorList>
            <consortium name="WormBaseParasite"/>
        </authorList>
    </citation>
    <scope>IDENTIFICATION</scope>
</reference>
<evidence type="ECO:0000256" key="6">
    <source>
        <dbReference type="PIRSR" id="PIRSR601461-2"/>
    </source>
</evidence>
<dbReference type="WBParaSite" id="TREG1_89150.1">
    <property type="protein sequence ID" value="TREG1_89150.1"/>
    <property type="gene ID" value="TREG1_89150"/>
</dbReference>
<evidence type="ECO:0000256" key="1">
    <source>
        <dbReference type="ARBA" id="ARBA00007447"/>
    </source>
</evidence>
<dbReference type="PROSITE" id="PS00141">
    <property type="entry name" value="ASP_PROTEASE"/>
    <property type="match status" value="1"/>
</dbReference>
<feature type="disulfide bond" evidence="6">
    <location>
        <begin position="306"/>
        <end position="343"/>
    </location>
</feature>
<keyword evidence="2 7" id="KW-0645">Protease</keyword>
<dbReference type="AlphaFoldDB" id="A0AA85KGW1"/>
<feature type="signal peptide" evidence="8">
    <location>
        <begin position="1"/>
        <end position="15"/>
    </location>
</feature>
<evidence type="ECO:0000256" key="7">
    <source>
        <dbReference type="RuleBase" id="RU000454"/>
    </source>
</evidence>
<organism evidence="10 11">
    <name type="scientific">Trichobilharzia regenti</name>
    <name type="common">Nasal bird schistosome</name>
    <dbReference type="NCBI Taxonomy" id="157069"/>
    <lineage>
        <taxon>Eukaryota</taxon>
        <taxon>Metazoa</taxon>
        <taxon>Spiralia</taxon>
        <taxon>Lophotrochozoa</taxon>
        <taxon>Platyhelminthes</taxon>
        <taxon>Trematoda</taxon>
        <taxon>Digenea</taxon>
        <taxon>Strigeidida</taxon>
        <taxon>Schistosomatoidea</taxon>
        <taxon>Schistosomatidae</taxon>
        <taxon>Trichobilharzia</taxon>
    </lineage>
</organism>
<dbReference type="Gene3D" id="2.60.40.1960">
    <property type="match status" value="1"/>
</dbReference>
<protein>
    <submittedName>
        <fullName evidence="11">Peptidase A1 domain-containing protein</fullName>
    </submittedName>
</protein>
<dbReference type="Proteomes" id="UP000050795">
    <property type="component" value="Unassembled WGS sequence"/>
</dbReference>
<dbReference type="PRINTS" id="PR00792">
    <property type="entry name" value="PEPSIN"/>
</dbReference>
<evidence type="ECO:0000256" key="4">
    <source>
        <dbReference type="ARBA" id="ARBA00022801"/>
    </source>
</evidence>
<feature type="disulfide bond" evidence="6">
    <location>
        <begin position="263"/>
        <end position="267"/>
    </location>
</feature>
<dbReference type="GO" id="GO:0006508">
    <property type="term" value="P:proteolysis"/>
    <property type="evidence" value="ECO:0007669"/>
    <property type="project" value="UniProtKB-KW"/>
</dbReference>
<dbReference type="SUPFAM" id="SSF50630">
    <property type="entry name" value="Acid proteases"/>
    <property type="match status" value="1"/>
</dbReference>
<comment type="similarity">
    <text evidence="1 7">Belongs to the peptidase A1 family.</text>
</comment>
<feature type="chain" id="PRO_5041706830" evidence="8">
    <location>
        <begin position="16"/>
        <end position="387"/>
    </location>
</feature>
<dbReference type="InterPro" id="IPR033121">
    <property type="entry name" value="PEPTIDASE_A1"/>
</dbReference>
<dbReference type="InterPro" id="IPR001969">
    <property type="entry name" value="Aspartic_peptidase_AS"/>
</dbReference>
<evidence type="ECO:0000313" key="10">
    <source>
        <dbReference type="Proteomes" id="UP000050795"/>
    </source>
</evidence>
<feature type="active site" evidence="5">
    <location>
        <position position="87"/>
    </location>
</feature>
<reference evidence="10" key="1">
    <citation type="submission" date="2022-06" db="EMBL/GenBank/DDBJ databases">
        <authorList>
            <person name="Berger JAMES D."/>
            <person name="Berger JAMES D."/>
        </authorList>
    </citation>
    <scope>NUCLEOTIDE SEQUENCE [LARGE SCALE GENOMIC DNA]</scope>
</reference>
<dbReference type="Pfam" id="PF00026">
    <property type="entry name" value="Asp"/>
    <property type="match status" value="1"/>
</dbReference>
<keyword evidence="4 7" id="KW-0378">Hydrolase</keyword>
<keyword evidence="8" id="KW-0732">Signal</keyword>
<keyword evidence="3 7" id="KW-0064">Aspartyl protease</keyword>
<dbReference type="PANTHER" id="PTHR47966:SF51">
    <property type="entry name" value="BETA-SITE APP-CLEAVING ENZYME, ISOFORM A-RELATED"/>
    <property type="match status" value="1"/>
</dbReference>
<evidence type="ECO:0000313" key="11">
    <source>
        <dbReference type="WBParaSite" id="TREG1_89150.1"/>
    </source>
</evidence>
<evidence type="ECO:0000256" key="2">
    <source>
        <dbReference type="ARBA" id="ARBA00022670"/>
    </source>
</evidence>
<name>A0AA85KGW1_TRIRE</name>
<feature type="disulfide bond" evidence="6">
    <location>
        <begin position="100"/>
        <end position="107"/>
    </location>
</feature>
<dbReference type="FunFam" id="2.40.70.10:FF:000115">
    <property type="entry name" value="Lysosomal aspartic protease"/>
    <property type="match status" value="1"/>
</dbReference>
<evidence type="ECO:0000256" key="5">
    <source>
        <dbReference type="PIRSR" id="PIRSR601461-1"/>
    </source>
</evidence>
<dbReference type="PANTHER" id="PTHR47966">
    <property type="entry name" value="BETA-SITE APP-CLEAVING ENZYME, ISOFORM A-RELATED"/>
    <property type="match status" value="1"/>
</dbReference>
<dbReference type="InterPro" id="IPR021109">
    <property type="entry name" value="Peptidase_aspartic_dom_sf"/>
</dbReference>
<evidence type="ECO:0000256" key="8">
    <source>
        <dbReference type="SAM" id="SignalP"/>
    </source>
</evidence>
<dbReference type="InterPro" id="IPR001461">
    <property type="entry name" value="Aspartic_peptidase_A1"/>
</dbReference>
<sequence>MNLILLLTCLHCVNSEIIKIQLHHVSGIKSVLYPFQKHLRALQRRWTNLWNGGDTPTGEQLHNYLNFQYYGELLVGTPPQKFRVLFDTGSTDAWLPSRKCWFLDIACWFIRFYDSTKSSTYQSNGTKFEVKYIVGSYSGFWSLDTMQINSLVIRNQAFAEVTNVFSDDFFANEFDGLIGMSRRNVSRYGNTPFFPNILSQFKDMDPVFSFYLSRKNGHAGGEMVLGGVDPEYFTGDFENLPVLSENRWIVNIKSLKVNGVEYCDAACSGVIDTGTSLIVGSSALVGKINSQLGAVSATDGEYVVDCSNLNNLPSIEFSLKERIYVYQAKDYVVKDSNWLSTECLSPFRSSPKLSEGSWILGDVFMRKFYTVFDFGEREIRLADVNDG</sequence>
<dbReference type="GO" id="GO:0004190">
    <property type="term" value="F:aspartic-type endopeptidase activity"/>
    <property type="evidence" value="ECO:0007669"/>
    <property type="project" value="UniProtKB-KW"/>
</dbReference>
<keyword evidence="6" id="KW-1015">Disulfide bond</keyword>